<dbReference type="EMBL" id="CH476615">
    <property type="protein sequence ID" value="EEP77803.1"/>
    <property type="molecule type" value="Genomic_DNA"/>
</dbReference>
<dbReference type="Proteomes" id="UP000002058">
    <property type="component" value="Unassembled WGS sequence"/>
</dbReference>
<dbReference type="AlphaFoldDB" id="C4JH79"/>
<evidence type="ECO:0000313" key="3">
    <source>
        <dbReference type="Proteomes" id="UP000002058"/>
    </source>
</evidence>
<accession>C4JH79</accession>
<sequence>MEAVDQRIALQNMLREGEVRCMQVDFDTDISMQSATSAQNSESMSNPEVIRTSPDSASFEARQVSLHHITRTKKERHFEAIVENLLLQNQTKGKKVPKKHQQFTLF</sequence>
<dbReference type="VEuPathDB" id="FungiDB:UREG_02652"/>
<gene>
    <name evidence="2" type="ORF">UREG_02652</name>
</gene>
<dbReference type="RefSeq" id="XP_002543136.1">
    <property type="nucleotide sequence ID" value="XM_002543090.1"/>
</dbReference>
<evidence type="ECO:0000313" key="2">
    <source>
        <dbReference type="EMBL" id="EEP77803.1"/>
    </source>
</evidence>
<protein>
    <submittedName>
        <fullName evidence="2">Uncharacterized protein</fullName>
    </submittedName>
</protein>
<dbReference type="KEGG" id="ure:UREG_02652"/>
<dbReference type="HOGENOM" id="CLU_2225154_0_0_1"/>
<organism evidence="2 3">
    <name type="scientific">Uncinocarpus reesii (strain UAMH 1704)</name>
    <dbReference type="NCBI Taxonomy" id="336963"/>
    <lineage>
        <taxon>Eukaryota</taxon>
        <taxon>Fungi</taxon>
        <taxon>Dikarya</taxon>
        <taxon>Ascomycota</taxon>
        <taxon>Pezizomycotina</taxon>
        <taxon>Eurotiomycetes</taxon>
        <taxon>Eurotiomycetidae</taxon>
        <taxon>Onygenales</taxon>
        <taxon>Onygenaceae</taxon>
        <taxon>Uncinocarpus</taxon>
    </lineage>
</organism>
<feature type="compositionally biased region" description="Polar residues" evidence="1">
    <location>
        <begin position="32"/>
        <end position="46"/>
    </location>
</feature>
<evidence type="ECO:0000256" key="1">
    <source>
        <dbReference type="SAM" id="MobiDB-lite"/>
    </source>
</evidence>
<feature type="region of interest" description="Disordered" evidence="1">
    <location>
        <begin position="32"/>
        <end position="55"/>
    </location>
</feature>
<name>C4JH79_UNCRE</name>
<keyword evidence="3" id="KW-1185">Reference proteome</keyword>
<reference evidence="3" key="1">
    <citation type="journal article" date="2009" name="Genome Res.">
        <title>Comparative genomic analyses of the human fungal pathogens Coccidioides and their relatives.</title>
        <authorList>
            <person name="Sharpton T.J."/>
            <person name="Stajich J.E."/>
            <person name="Rounsley S.D."/>
            <person name="Gardner M.J."/>
            <person name="Wortman J.R."/>
            <person name="Jordar V.S."/>
            <person name="Maiti R."/>
            <person name="Kodira C.D."/>
            <person name="Neafsey D.E."/>
            <person name="Zeng Q."/>
            <person name="Hung C.-Y."/>
            <person name="McMahan C."/>
            <person name="Muszewska A."/>
            <person name="Grynberg M."/>
            <person name="Mandel M.A."/>
            <person name="Kellner E.M."/>
            <person name="Barker B.M."/>
            <person name="Galgiani J.N."/>
            <person name="Orbach M.J."/>
            <person name="Kirkland T.N."/>
            <person name="Cole G.T."/>
            <person name="Henn M.R."/>
            <person name="Birren B.W."/>
            <person name="Taylor J.W."/>
        </authorList>
    </citation>
    <scope>NUCLEOTIDE SEQUENCE [LARGE SCALE GENOMIC DNA]</scope>
    <source>
        <strain evidence="3">UAMH 1704</strain>
    </source>
</reference>
<proteinExistence type="predicted"/>
<dbReference type="GeneID" id="8443099"/>
<dbReference type="InParanoid" id="C4JH79"/>